<organism evidence="2 3">
    <name type="scientific">Mesobacillus selenatarsenatis (strain DSM 18680 / JCM 14380 / FERM P-15431 / SF-1)</name>
    <dbReference type="NCBI Taxonomy" id="1321606"/>
    <lineage>
        <taxon>Bacteria</taxon>
        <taxon>Bacillati</taxon>
        <taxon>Bacillota</taxon>
        <taxon>Bacilli</taxon>
        <taxon>Bacillales</taxon>
        <taxon>Bacillaceae</taxon>
        <taxon>Mesobacillus</taxon>
    </lineage>
</organism>
<evidence type="ECO:0000313" key="3">
    <source>
        <dbReference type="Proteomes" id="UP000031014"/>
    </source>
</evidence>
<dbReference type="AlphaFoldDB" id="A0A0A8X7B2"/>
<reference evidence="2 3" key="1">
    <citation type="submission" date="2013-06" db="EMBL/GenBank/DDBJ databases">
        <title>Whole genome shotgun sequence of Bacillus selenatarsenatis SF-1.</title>
        <authorList>
            <person name="Kuroda M."/>
            <person name="Sei K."/>
            <person name="Yamashita M."/>
            <person name="Ike M."/>
        </authorList>
    </citation>
    <scope>NUCLEOTIDE SEQUENCE [LARGE SCALE GENOMIC DNA]</scope>
    <source>
        <strain evidence="2 3">SF-1</strain>
    </source>
</reference>
<dbReference type="EMBL" id="BASE01000095">
    <property type="protein sequence ID" value="GAM15845.1"/>
    <property type="molecule type" value="Genomic_DNA"/>
</dbReference>
<sequence>MPHFNLLQQFPDDCPSGPVIIGNYQLSLFEVERFGAGYRWIYLIEGLEGAQDLSDWVLEIDGDCFPVEQCFTSDLFTGEVTQEILDSLEPYDDCPPGPEPAPRECPEDSPCSALETVVGFKFDDLPDGLSEGISQLFAFIINQPPSFETGCAALTSAGETFCGEICVPSCIVCPDACECPEEDIDTFDCPATVPTTCFTIPAEVATEDVLFGFCIVDEDVVAPTETCQAPAEVFVCGQSLICCCEVFPWTRTVTLDIQFNVPKTADCQTTELYECCNDTIVVTQTCFTCNIDDNPFPEGELTCEDIDITINSVTVNDAGTSAVINYTVELPDCVVPEEEPAVLGAPSTNCPPPAPTTPTRNTQTRNTPAVNRSLRRKR</sequence>
<name>A0A0A8X7B2_MESS1</name>
<dbReference type="OrthoDB" id="2847573at2"/>
<feature type="compositionally biased region" description="Low complexity" evidence="1">
    <location>
        <begin position="357"/>
        <end position="369"/>
    </location>
</feature>
<dbReference type="Proteomes" id="UP000031014">
    <property type="component" value="Unassembled WGS sequence"/>
</dbReference>
<protein>
    <submittedName>
        <fullName evidence="2">Uncharacterized protein</fullName>
    </submittedName>
</protein>
<comment type="caution">
    <text evidence="2">The sequence shown here is derived from an EMBL/GenBank/DDBJ whole genome shotgun (WGS) entry which is preliminary data.</text>
</comment>
<evidence type="ECO:0000313" key="2">
    <source>
        <dbReference type="EMBL" id="GAM15845.1"/>
    </source>
</evidence>
<evidence type="ECO:0000256" key="1">
    <source>
        <dbReference type="SAM" id="MobiDB-lite"/>
    </source>
</evidence>
<proteinExistence type="predicted"/>
<keyword evidence="3" id="KW-1185">Reference proteome</keyword>
<feature type="region of interest" description="Disordered" evidence="1">
    <location>
        <begin position="342"/>
        <end position="378"/>
    </location>
</feature>
<accession>A0A0A8X7B2</accession>
<dbReference type="RefSeq" id="WP_041967467.1">
    <property type="nucleotide sequence ID" value="NZ_BASE01000095.1"/>
</dbReference>
<gene>
    <name evidence="2" type="ORF">SAMD00020551_4004</name>
</gene>